<dbReference type="InterPro" id="IPR017946">
    <property type="entry name" value="PLC-like_Pdiesterase_TIM-brl"/>
</dbReference>
<dbReference type="GO" id="GO:0005886">
    <property type="term" value="C:plasma membrane"/>
    <property type="evidence" value="ECO:0007669"/>
    <property type="project" value="TreeGrafter"/>
</dbReference>
<sequence>MNNRLFLTFICGLAVCFACNTPAGVLRKTFLDENATQVLVAAHRAAHQIHPENSLPAIQHAIDLGVDIIELDVQVTKDGIPVLMHDRTIDRTTTGSGRVPEYTLQELRQLRLIHQGDTTDQLIPTFEEALRLSKKKVLIDVDLKTDQLAPILAVAKATGTERQLVFFDSDYEALHYIQAEDPGLLLMPRAYSYEMADSAITAFSPEIVHIDFSFYDRETVRLIRENRARIWINALGGIDRAIGTTGEQNALDSLLRFGANVVQTDNPRELIDLLRSRGLHP</sequence>
<reference evidence="2 3" key="1">
    <citation type="submission" date="2017-10" db="EMBL/GenBank/DDBJ databases">
        <title>The draft genome sequence of Lewinella nigricans NBRC 102662.</title>
        <authorList>
            <person name="Wang K."/>
        </authorList>
    </citation>
    <scope>NUCLEOTIDE SEQUENCE [LARGE SCALE GENOMIC DNA]</scope>
    <source>
        <strain evidence="2 3">NBRC 102662</strain>
    </source>
</reference>
<comment type="caution">
    <text evidence="2">The sequence shown here is derived from an EMBL/GenBank/DDBJ whole genome shotgun (WGS) entry which is preliminary data.</text>
</comment>
<dbReference type="GO" id="GO:0006644">
    <property type="term" value="P:phospholipid metabolic process"/>
    <property type="evidence" value="ECO:0007669"/>
    <property type="project" value="TreeGrafter"/>
</dbReference>
<proteinExistence type="predicted"/>
<keyword evidence="3" id="KW-1185">Reference proteome</keyword>
<dbReference type="OrthoDB" id="384721at2"/>
<evidence type="ECO:0000313" key="3">
    <source>
        <dbReference type="Proteomes" id="UP000223913"/>
    </source>
</evidence>
<dbReference type="AlphaFoldDB" id="A0A2D0NAB8"/>
<dbReference type="EMBL" id="PDUD01000021">
    <property type="protein sequence ID" value="PHN05454.1"/>
    <property type="molecule type" value="Genomic_DNA"/>
</dbReference>
<evidence type="ECO:0000313" key="2">
    <source>
        <dbReference type="EMBL" id="PHN05454.1"/>
    </source>
</evidence>
<dbReference type="PROSITE" id="PS50007">
    <property type="entry name" value="PIPLC_X_DOMAIN"/>
    <property type="match status" value="1"/>
</dbReference>
<dbReference type="PROSITE" id="PS51704">
    <property type="entry name" value="GP_PDE"/>
    <property type="match status" value="1"/>
</dbReference>
<dbReference type="RefSeq" id="WP_099151031.1">
    <property type="nucleotide sequence ID" value="NZ_PDUD01000021.1"/>
</dbReference>
<name>A0A2D0NAB8_FLAN2</name>
<gene>
    <name evidence="2" type="ORF">CRP01_15775</name>
</gene>
<dbReference type="CDD" id="cd08566">
    <property type="entry name" value="GDPD_AtGDE_like"/>
    <property type="match status" value="1"/>
</dbReference>
<dbReference type="InterPro" id="IPR030395">
    <property type="entry name" value="GP_PDE_dom"/>
</dbReference>
<dbReference type="GO" id="GO:0006580">
    <property type="term" value="P:ethanolamine metabolic process"/>
    <property type="evidence" value="ECO:0007669"/>
    <property type="project" value="TreeGrafter"/>
</dbReference>
<dbReference type="GO" id="GO:0008889">
    <property type="term" value="F:glycerophosphodiester phosphodiesterase activity"/>
    <property type="evidence" value="ECO:0007669"/>
    <property type="project" value="TreeGrafter"/>
</dbReference>
<dbReference type="Gene3D" id="3.20.20.190">
    <property type="entry name" value="Phosphatidylinositol (PI) phosphodiesterase"/>
    <property type="match status" value="1"/>
</dbReference>
<dbReference type="PANTHER" id="PTHR46320">
    <property type="entry name" value="GLYCEROPHOSPHODIESTER PHOSPHODIESTERASE 1"/>
    <property type="match status" value="1"/>
</dbReference>
<feature type="domain" description="GP-PDE" evidence="1">
    <location>
        <begin position="38"/>
        <end position="274"/>
    </location>
</feature>
<organism evidence="2 3">
    <name type="scientific">Flavilitoribacter nigricans (strain ATCC 23147 / DSM 23189 / NBRC 102662 / NCIMB 1420 / SS-2)</name>
    <name type="common">Lewinella nigricans</name>
    <dbReference type="NCBI Taxonomy" id="1122177"/>
    <lineage>
        <taxon>Bacteria</taxon>
        <taxon>Pseudomonadati</taxon>
        <taxon>Bacteroidota</taxon>
        <taxon>Saprospiria</taxon>
        <taxon>Saprospirales</taxon>
        <taxon>Lewinellaceae</taxon>
        <taxon>Flavilitoribacter</taxon>
    </lineage>
</organism>
<accession>A0A2D0NAB8</accession>
<dbReference type="GO" id="GO:0070291">
    <property type="term" value="P:N-acylethanolamine metabolic process"/>
    <property type="evidence" value="ECO:0007669"/>
    <property type="project" value="TreeGrafter"/>
</dbReference>
<dbReference type="Proteomes" id="UP000223913">
    <property type="component" value="Unassembled WGS sequence"/>
</dbReference>
<dbReference type="Pfam" id="PF03009">
    <property type="entry name" value="GDPD"/>
    <property type="match status" value="1"/>
</dbReference>
<dbReference type="PANTHER" id="PTHR46320:SF1">
    <property type="entry name" value="GLYCEROPHOSPHODIESTER PHOSPHODIESTERASE 1"/>
    <property type="match status" value="1"/>
</dbReference>
<dbReference type="SUPFAM" id="SSF51695">
    <property type="entry name" value="PLC-like phosphodiesterases"/>
    <property type="match status" value="1"/>
</dbReference>
<protein>
    <submittedName>
        <fullName evidence="2">Glycerophosphodiester phosphodiesterase</fullName>
    </submittedName>
</protein>
<evidence type="ECO:0000259" key="1">
    <source>
        <dbReference type="PROSITE" id="PS51704"/>
    </source>
</evidence>